<dbReference type="AlphaFoldDB" id="A0A5C7GE00"/>
<evidence type="ECO:0000313" key="3">
    <source>
        <dbReference type="Proteomes" id="UP000321080"/>
    </source>
</evidence>
<feature type="signal peptide" evidence="1">
    <location>
        <begin position="1"/>
        <end position="26"/>
    </location>
</feature>
<protein>
    <recommendedName>
        <fullName evidence="4">Lipoprotein</fullName>
    </recommendedName>
</protein>
<feature type="chain" id="PRO_5022952653" description="Lipoprotein" evidence="1">
    <location>
        <begin position="27"/>
        <end position="243"/>
    </location>
</feature>
<evidence type="ECO:0000313" key="2">
    <source>
        <dbReference type="EMBL" id="TXG34845.1"/>
    </source>
</evidence>
<organism evidence="2 3">
    <name type="scientific">Seonamhaeicola maritimus</name>
    <dbReference type="NCBI Taxonomy" id="2591822"/>
    <lineage>
        <taxon>Bacteria</taxon>
        <taxon>Pseudomonadati</taxon>
        <taxon>Bacteroidota</taxon>
        <taxon>Flavobacteriia</taxon>
        <taxon>Flavobacteriales</taxon>
        <taxon>Flavobacteriaceae</taxon>
    </lineage>
</organism>
<keyword evidence="3" id="KW-1185">Reference proteome</keyword>
<dbReference type="Proteomes" id="UP000321080">
    <property type="component" value="Unassembled WGS sequence"/>
</dbReference>
<dbReference type="RefSeq" id="WP_147769843.1">
    <property type="nucleotide sequence ID" value="NZ_VRKQ01000020.1"/>
</dbReference>
<comment type="caution">
    <text evidence="2">The sequence shown here is derived from an EMBL/GenBank/DDBJ whole genome shotgun (WGS) entry which is preliminary data.</text>
</comment>
<keyword evidence="1" id="KW-0732">Signal</keyword>
<evidence type="ECO:0008006" key="4">
    <source>
        <dbReference type="Google" id="ProtNLM"/>
    </source>
</evidence>
<dbReference type="EMBL" id="VRKQ01000020">
    <property type="protein sequence ID" value="TXG34845.1"/>
    <property type="molecule type" value="Genomic_DNA"/>
</dbReference>
<proteinExistence type="predicted"/>
<sequence>MKPALILLFGFMLCVCSCKTINIATAQTKTTQQVILGSISADKEFIFQKEINHSAIPSYNVPIKLMVTPKIFTKQSYKAYAKAQGLQPYNINVKYVDSLPEKPKYIQLQIADKVTLLKALNGEENNGIKDYISHNKYANVLTSISMALNKQDLVGVLKAESLFLVENGYKTYALQLYNDGKKGRTIAFNQGVVFEYKATNCCWQENKKHDIDIVDLVGGYASCPNNTYRSASRAKKQINPYKL</sequence>
<reference evidence="2 3" key="1">
    <citation type="submission" date="2019-08" db="EMBL/GenBank/DDBJ databases">
        <title>Seonamhaeicola sediminis sp. nov., isolated from marine sediment.</title>
        <authorList>
            <person name="Cao W.R."/>
        </authorList>
    </citation>
    <scope>NUCLEOTIDE SEQUENCE [LARGE SCALE GENOMIC DNA]</scope>
    <source>
        <strain evidence="2 3">1505</strain>
    </source>
</reference>
<accession>A0A5C7GE00</accession>
<evidence type="ECO:0000256" key="1">
    <source>
        <dbReference type="SAM" id="SignalP"/>
    </source>
</evidence>
<gene>
    <name evidence="2" type="ORF">FUA22_17235</name>
</gene>
<name>A0A5C7GE00_9FLAO</name>
<dbReference type="OrthoDB" id="1186960at2"/>